<dbReference type="AlphaFoldDB" id="A0AAX4NXQ3"/>
<evidence type="ECO:0000256" key="4">
    <source>
        <dbReference type="ARBA" id="ARBA00023002"/>
    </source>
</evidence>
<dbReference type="Proteomes" id="UP001472866">
    <property type="component" value="Chromosome 01"/>
</dbReference>
<name>A0AAX4NXQ3_9CHLO</name>
<evidence type="ECO:0000256" key="6">
    <source>
        <dbReference type="SAM" id="Coils"/>
    </source>
</evidence>
<dbReference type="PANTHER" id="PTHR32074">
    <property type="entry name" value="RNA DEMETHYLASE ALKBH5"/>
    <property type="match status" value="1"/>
</dbReference>
<keyword evidence="5" id="KW-0408">Iron</keyword>
<accession>A0AAX4NXQ3</accession>
<dbReference type="GO" id="GO:0005634">
    <property type="term" value="C:nucleus"/>
    <property type="evidence" value="ECO:0007669"/>
    <property type="project" value="TreeGrafter"/>
</dbReference>
<dbReference type="GO" id="GO:0046872">
    <property type="term" value="F:metal ion binding"/>
    <property type="evidence" value="ECO:0007669"/>
    <property type="project" value="UniProtKB-KW"/>
</dbReference>
<keyword evidence="9" id="KW-1185">Reference proteome</keyword>
<keyword evidence="6" id="KW-0175">Coiled coil</keyword>
<evidence type="ECO:0000313" key="9">
    <source>
        <dbReference type="Proteomes" id="UP001472866"/>
    </source>
</evidence>
<dbReference type="EMBL" id="CP151501">
    <property type="protein sequence ID" value="WZN58703.1"/>
    <property type="molecule type" value="Genomic_DNA"/>
</dbReference>
<dbReference type="Gene3D" id="2.60.120.590">
    <property type="entry name" value="Alpha-ketoglutarate-dependent dioxygenase AlkB-like"/>
    <property type="match status" value="1"/>
</dbReference>
<reference evidence="8 9" key="1">
    <citation type="submission" date="2024-03" db="EMBL/GenBank/DDBJ databases">
        <title>Complete genome sequence of the green alga Chloropicon roscoffensis RCC1871.</title>
        <authorList>
            <person name="Lemieux C."/>
            <person name="Pombert J.-F."/>
            <person name="Otis C."/>
            <person name="Turmel M."/>
        </authorList>
    </citation>
    <scope>NUCLEOTIDE SEQUENCE [LARGE SCALE GENOMIC DNA]</scope>
    <source>
        <strain evidence="8 9">RCC1871</strain>
    </source>
</reference>
<dbReference type="InterPro" id="IPR032860">
    <property type="entry name" value="ALKBH5"/>
</dbReference>
<dbReference type="SUPFAM" id="SSF51197">
    <property type="entry name" value="Clavaminate synthase-like"/>
    <property type="match status" value="1"/>
</dbReference>
<feature type="compositionally biased region" description="Acidic residues" evidence="7">
    <location>
        <begin position="187"/>
        <end position="196"/>
    </location>
</feature>
<keyword evidence="2" id="KW-0479">Metal-binding</keyword>
<feature type="region of interest" description="Disordered" evidence="7">
    <location>
        <begin position="187"/>
        <end position="265"/>
    </location>
</feature>
<feature type="coiled-coil region" evidence="6">
    <location>
        <begin position="986"/>
        <end position="1025"/>
    </location>
</feature>
<feature type="compositionally biased region" description="Polar residues" evidence="7">
    <location>
        <begin position="243"/>
        <end position="255"/>
    </location>
</feature>
<dbReference type="GO" id="GO:0006397">
    <property type="term" value="P:mRNA processing"/>
    <property type="evidence" value="ECO:0007669"/>
    <property type="project" value="InterPro"/>
</dbReference>
<evidence type="ECO:0000256" key="2">
    <source>
        <dbReference type="ARBA" id="ARBA00022723"/>
    </source>
</evidence>
<dbReference type="GO" id="GO:0006406">
    <property type="term" value="P:mRNA export from nucleus"/>
    <property type="evidence" value="ECO:0007669"/>
    <property type="project" value="TreeGrafter"/>
</dbReference>
<sequence>MVGTRAAGSAVMDPGTAAVLRTDDRIKVYHPRSERWESVVVKKIRKRRCRIEVCREDDPSGALEWLDLPGLKYKRLRASAKSSGNSEANPSVKARRVVKPRRRVRAVGPIVRRRAVATGGDGEGVADEVEEAEKRLKGAYEKSLNPPSLIRRMIRLEKKWEKRNPPEQPSGWARDDDGVIDLVEGEDDDYNEEDPEASGSGSEVQGKGEEEEEVAEPSTPPRRGSYVPISFIAPHTPDFGPSGSLSRDAPSTPSESPVAAGAKSRESPFYMTRRVKRRLSELEASFDFWEGRALPCADLVSGESSIRSVLARILDVKGTTSSVCYMRETESKQEGMQLRKLPHIMYRMSYLEPESPASSSARSCVEKALFPARACVIQSDDDVAYREYVMWPSRRLEMLGENDKTSCSTCMADSIAAMRRHLWENSCVILHYRYRGGEALLEACQATRSVAESDLQICLSLKQSTTGTTEINRVAGSICKGLKLSALCLKLDLFISPTLAKNLSTAELSTLATVVAGFERGLEDLILGWNTDTLFHRYLADLERKFEEAGSGNEAEDLPCDCAGAGAAPRGCCLSLDGLLRRVNCLCARVGCMDTNKIFRALRADAEASAFIQKNSKFFCRSTTRLVVALVGLMYADLALEGGKDRECLYRRMRVLCRTDSRDSFRYEMLVRETLCKGVCGREFVKNEYFFPPRHIPDNYRDVVPASQYDAAADIYPAGVTTYTDLFSDEGLRKVEGRVVELEHKISQRLLPESCYDRSQHWNCVRRTKTFFGARYLWTKEQKSQSSAGKAGGIRLDVPRVPKWVREDVEDPLVRCRVVPENFINSSAVNIYHDGSEGIQSHYDDDSRFARPIVSLRIFSDSRLSFGTQFFGYVNGSFFVPMPRGCITVMEERGYAANGIKHSVRPTDMTAKSVAVILRHVHDECMEEAAEILMDETGRWFQGLGLEEGQGKRPVDDSQKEARAAEKAEADVQKVVRSVIRQVQGRVRAEQRAADQREKAARAAARVAERECAKVERECAKVVKDLLQSVQGRLRVEQREAADRDKAARAAERDARLVRSVVRGLVSSTIKEVQREKATASVVANILKAVAGGRKYKFSSKKTGKATFYLAKKPEPWPEDAQNIVQKKS</sequence>
<evidence type="ECO:0000256" key="1">
    <source>
        <dbReference type="ARBA" id="ARBA00007879"/>
    </source>
</evidence>
<protein>
    <submittedName>
        <fullName evidence="8">RNA demethylase</fullName>
    </submittedName>
</protein>
<organism evidence="8 9">
    <name type="scientific">Chloropicon roscoffensis</name>
    <dbReference type="NCBI Taxonomy" id="1461544"/>
    <lineage>
        <taxon>Eukaryota</taxon>
        <taxon>Viridiplantae</taxon>
        <taxon>Chlorophyta</taxon>
        <taxon>Chloropicophyceae</taxon>
        <taxon>Chloropicales</taxon>
        <taxon>Chloropicaceae</taxon>
        <taxon>Chloropicon</taxon>
    </lineage>
</organism>
<proteinExistence type="inferred from homology"/>
<evidence type="ECO:0000256" key="5">
    <source>
        <dbReference type="ARBA" id="ARBA00023004"/>
    </source>
</evidence>
<gene>
    <name evidence="8" type="ORF">HKI87_01g02270</name>
</gene>
<dbReference type="InterPro" id="IPR037151">
    <property type="entry name" value="AlkB-like_sf"/>
</dbReference>
<comment type="similarity">
    <text evidence="1">Belongs to the alkB family.</text>
</comment>
<evidence type="ECO:0000313" key="8">
    <source>
        <dbReference type="EMBL" id="WZN58703.1"/>
    </source>
</evidence>
<dbReference type="PANTHER" id="PTHR32074:SF2">
    <property type="entry name" value="RNA DEMETHYLASE ALKBH5"/>
    <property type="match status" value="1"/>
</dbReference>
<dbReference type="GO" id="GO:0035515">
    <property type="term" value="F:oxidative RNA demethylase activity"/>
    <property type="evidence" value="ECO:0007669"/>
    <property type="project" value="InterPro"/>
</dbReference>
<evidence type="ECO:0000256" key="3">
    <source>
        <dbReference type="ARBA" id="ARBA00022964"/>
    </source>
</evidence>
<evidence type="ECO:0000256" key="7">
    <source>
        <dbReference type="SAM" id="MobiDB-lite"/>
    </source>
</evidence>
<keyword evidence="3" id="KW-0223">Dioxygenase</keyword>
<keyword evidence="4" id="KW-0560">Oxidoreductase</keyword>